<evidence type="ECO:0000256" key="17">
    <source>
        <dbReference type="PIRSR" id="PIRSR000169-2"/>
    </source>
</evidence>
<dbReference type="GO" id="GO:0046872">
    <property type="term" value="F:metal ion binding"/>
    <property type="evidence" value="ECO:0007669"/>
    <property type="project" value="UniProtKB-KW"/>
</dbReference>
<evidence type="ECO:0000256" key="9">
    <source>
        <dbReference type="ARBA" id="ARBA00022617"/>
    </source>
</evidence>
<sequence length="127" mass="14533">MMSAKNFGSKRLVVGAHYGLTDWIAQRVTAIIMAVYTLVLLVAVLIMPEFTYSNWVRVFNFTVLSFPLGKMLAFLTFVSLAYHAWVGVRDIWMDYVRHLGLRLFLTVLTVLWLVASVIYAAQILWSI</sequence>
<evidence type="ECO:0000256" key="18">
    <source>
        <dbReference type="SAM" id="Phobius"/>
    </source>
</evidence>
<evidence type="ECO:0000313" key="19">
    <source>
        <dbReference type="EMBL" id="QEI06139.1"/>
    </source>
</evidence>
<dbReference type="InterPro" id="IPR014312">
    <property type="entry name" value="Succ_DH_anchor"/>
</dbReference>
<dbReference type="GO" id="GO:0009055">
    <property type="term" value="F:electron transfer activity"/>
    <property type="evidence" value="ECO:0007669"/>
    <property type="project" value="TreeGrafter"/>
</dbReference>
<dbReference type="CDD" id="cd03494">
    <property type="entry name" value="SQR_TypeC_SdhD"/>
    <property type="match status" value="1"/>
</dbReference>
<dbReference type="GO" id="GO:0020037">
    <property type="term" value="F:heme binding"/>
    <property type="evidence" value="ECO:0007669"/>
    <property type="project" value="InterPro"/>
</dbReference>
<keyword evidence="11 17" id="KW-0479">Metal-binding</keyword>
<keyword evidence="8" id="KW-0816">Tricarboxylic acid cycle</keyword>
<dbReference type="GO" id="GO:0005886">
    <property type="term" value="C:plasma membrane"/>
    <property type="evidence" value="ECO:0007669"/>
    <property type="project" value="UniProtKB-SubCell"/>
</dbReference>
<dbReference type="InterPro" id="IPR000701">
    <property type="entry name" value="SuccDH_FuR_B_TM-su"/>
</dbReference>
<keyword evidence="7" id="KW-0997">Cell inner membrane</keyword>
<feature type="transmembrane region" description="Helical" evidence="18">
    <location>
        <begin position="28"/>
        <end position="47"/>
    </location>
</feature>
<dbReference type="UniPathway" id="UPA00223"/>
<evidence type="ECO:0000256" key="13">
    <source>
        <dbReference type="ARBA" id="ARBA00022989"/>
    </source>
</evidence>
<keyword evidence="15 18" id="KW-0472">Membrane</keyword>
<organism evidence="19 20">
    <name type="scientific">Pigmentiphaga aceris</name>
    <dbReference type="NCBI Taxonomy" id="1940612"/>
    <lineage>
        <taxon>Bacteria</taxon>
        <taxon>Pseudomonadati</taxon>
        <taxon>Pseudomonadota</taxon>
        <taxon>Betaproteobacteria</taxon>
        <taxon>Burkholderiales</taxon>
        <taxon>Alcaligenaceae</taxon>
        <taxon>Pigmentiphaga</taxon>
    </lineage>
</organism>
<keyword evidence="20" id="KW-1185">Reference proteome</keyword>
<evidence type="ECO:0000256" key="3">
    <source>
        <dbReference type="ARBA" id="ARBA00005163"/>
    </source>
</evidence>
<keyword evidence="13 18" id="KW-1133">Transmembrane helix</keyword>
<evidence type="ECO:0000313" key="20">
    <source>
        <dbReference type="Proteomes" id="UP000325161"/>
    </source>
</evidence>
<dbReference type="NCBIfam" id="TIGR02968">
    <property type="entry name" value="succ_dehyd_anc"/>
    <property type="match status" value="1"/>
</dbReference>
<reference evidence="19 20" key="1">
    <citation type="submission" date="2019-08" db="EMBL/GenBank/DDBJ databases">
        <title>Amphibian skin-associated Pigmentiphaga: genome sequence and occurrence across geography and hosts.</title>
        <authorList>
            <person name="Bletz M.C."/>
            <person name="Bunk B."/>
            <person name="Sproeer C."/>
            <person name="Biwer P."/>
            <person name="Reiter S."/>
            <person name="Rabemananjara F.C.E."/>
            <person name="Schulz S."/>
            <person name="Overmann J."/>
            <person name="Vences M."/>
        </authorList>
    </citation>
    <scope>NUCLEOTIDE SEQUENCE [LARGE SCALE GENOMIC DNA]</scope>
    <source>
        <strain evidence="19 20">Mada1488</strain>
    </source>
</reference>
<evidence type="ECO:0000256" key="2">
    <source>
        <dbReference type="ARBA" id="ARBA00004429"/>
    </source>
</evidence>
<protein>
    <recommendedName>
        <fullName evidence="4">Succinate dehydrogenase hydrophobic membrane anchor subunit</fullName>
    </recommendedName>
</protein>
<evidence type="ECO:0000256" key="11">
    <source>
        <dbReference type="ARBA" id="ARBA00022723"/>
    </source>
</evidence>
<keyword evidence="5" id="KW-0813">Transport</keyword>
<keyword evidence="14 17" id="KW-0408">Iron</keyword>
<comment type="cofactor">
    <cofactor evidence="17">
        <name>heme</name>
        <dbReference type="ChEBI" id="CHEBI:30413"/>
    </cofactor>
    <text evidence="17">The heme is bound between the two transmembrane subunits.</text>
</comment>
<evidence type="ECO:0000256" key="14">
    <source>
        <dbReference type="ARBA" id="ARBA00023004"/>
    </source>
</evidence>
<evidence type="ECO:0000256" key="8">
    <source>
        <dbReference type="ARBA" id="ARBA00022532"/>
    </source>
</evidence>
<dbReference type="GO" id="GO:0006099">
    <property type="term" value="P:tricarboxylic acid cycle"/>
    <property type="evidence" value="ECO:0007669"/>
    <property type="project" value="UniProtKB-UniPathway"/>
</dbReference>
<feature type="transmembrane region" description="Helical" evidence="18">
    <location>
        <begin position="59"/>
        <end position="82"/>
    </location>
</feature>
<evidence type="ECO:0000256" key="16">
    <source>
        <dbReference type="PIRSR" id="PIRSR000169-1"/>
    </source>
</evidence>
<dbReference type="KEGG" id="pacr:FXN63_10045"/>
<keyword evidence="12" id="KW-0249">Electron transport</keyword>
<dbReference type="AlphaFoldDB" id="A0A5C0AUP4"/>
<proteinExistence type="predicted"/>
<comment type="function">
    <text evidence="1">Membrane-anchoring subunit of succinate dehydrogenase (SDH).</text>
</comment>
<comment type="pathway">
    <text evidence="3">Carbohydrate metabolism; tricarboxylic acid cycle.</text>
</comment>
<dbReference type="GO" id="GO:0017004">
    <property type="term" value="P:cytochrome complex assembly"/>
    <property type="evidence" value="ECO:0007669"/>
    <property type="project" value="TreeGrafter"/>
</dbReference>
<dbReference type="PANTHER" id="PTHR38689:SF1">
    <property type="entry name" value="SUCCINATE DEHYDROGENASE HYDROPHOBIC MEMBRANE ANCHOR SUBUNIT"/>
    <property type="match status" value="1"/>
</dbReference>
<evidence type="ECO:0000256" key="4">
    <source>
        <dbReference type="ARBA" id="ARBA00019425"/>
    </source>
</evidence>
<name>A0A5C0AUP4_9BURK</name>
<feature type="binding site" description="axial binding residue" evidence="17">
    <location>
        <position position="83"/>
    </location>
    <ligand>
        <name>heme</name>
        <dbReference type="ChEBI" id="CHEBI:30413"/>
        <note>ligand shared with second transmembrane subunit</note>
    </ligand>
    <ligandPart>
        <name>Fe</name>
        <dbReference type="ChEBI" id="CHEBI:18248"/>
    </ligandPart>
</feature>
<evidence type="ECO:0000256" key="12">
    <source>
        <dbReference type="ARBA" id="ARBA00022982"/>
    </source>
</evidence>
<dbReference type="Proteomes" id="UP000325161">
    <property type="component" value="Chromosome"/>
</dbReference>
<gene>
    <name evidence="19" type="primary">sdhD</name>
    <name evidence="19" type="ORF">FXN63_10045</name>
</gene>
<dbReference type="InterPro" id="IPR034804">
    <property type="entry name" value="SQR/QFR_C/D"/>
</dbReference>
<keyword evidence="6" id="KW-1003">Cell membrane</keyword>
<accession>A0A5C0AUP4</accession>
<dbReference type="Pfam" id="PF01127">
    <property type="entry name" value="Sdh_cyt"/>
    <property type="match status" value="1"/>
</dbReference>
<evidence type="ECO:0000256" key="6">
    <source>
        <dbReference type="ARBA" id="ARBA00022475"/>
    </source>
</evidence>
<keyword evidence="9 17" id="KW-0349">Heme</keyword>
<evidence type="ECO:0000256" key="10">
    <source>
        <dbReference type="ARBA" id="ARBA00022692"/>
    </source>
</evidence>
<evidence type="ECO:0000256" key="15">
    <source>
        <dbReference type="ARBA" id="ARBA00023136"/>
    </source>
</evidence>
<keyword evidence="10 18" id="KW-0812">Transmembrane</keyword>
<dbReference type="PANTHER" id="PTHR38689">
    <property type="entry name" value="SUCCINATE DEHYDROGENASE HYDROPHOBIC MEMBRANE ANCHOR SUBUNIT"/>
    <property type="match status" value="1"/>
</dbReference>
<feature type="transmembrane region" description="Helical" evidence="18">
    <location>
        <begin position="103"/>
        <end position="125"/>
    </location>
</feature>
<dbReference type="SUPFAM" id="SSF81343">
    <property type="entry name" value="Fumarate reductase respiratory complex transmembrane subunits"/>
    <property type="match status" value="1"/>
</dbReference>
<dbReference type="OrthoDB" id="5612767at2"/>
<dbReference type="Gene3D" id="1.20.1300.10">
    <property type="entry name" value="Fumarate reductase/succinate dehydrogenase, transmembrane subunit"/>
    <property type="match status" value="1"/>
</dbReference>
<feature type="binding site" evidence="16">
    <location>
        <position position="95"/>
    </location>
    <ligand>
        <name>a ubiquinone</name>
        <dbReference type="ChEBI" id="CHEBI:16389"/>
    </ligand>
</feature>
<dbReference type="RefSeq" id="WP_148814522.1">
    <property type="nucleotide sequence ID" value="NZ_CP043046.1"/>
</dbReference>
<evidence type="ECO:0000256" key="5">
    <source>
        <dbReference type="ARBA" id="ARBA00022448"/>
    </source>
</evidence>
<dbReference type="PIRSF" id="PIRSF000169">
    <property type="entry name" value="SDH_D"/>
    <property type="match status" value="1"/>
</dbReference>
<evidence type="ECO:0000256" key="7">
    <source>
        <dbReference type="ARBA" id="ARBA00022519"/>
    </source>
</evidence>
<dbReference type="EMBL" id="CP043046">
    <property type="protein sequence ID" value="QEI06139.1"/>
    <property type="molecule type" value="Genomic_DNA"/>
</dbReference>
<evidence type="ECO:0000256" key="1">
    <source>
        <dbReference type="ARBA" id="ARBA00004050"/>
    </source>
</evidence>
<comment type="subcellular location">
    <subcellularLocation>
        <location evidence="2">Cell inner membrane</location>
        <topology evidence="2">Multi-pass membrane protein</topology>
    </subcellularLocation>
</comment>